<evidence type="ECO:0000313" key="2">
    <source>
        <dbReference type="Proteomes" id="UP000186657"/>
    </source>
</evidence>
<dbReference type="PROSITE" id="PS51257">
    <property type="entry name" value="PROKAR_LIPOPROTEIN"/>
    <property type="match status" value="1"/>
</dbReference>
<protein>
    <submittedName>
        <fullName evidence="1">Phosphonate ABC transporter substrate-binding protein</fullName>
    </submittedName>
</protein>
<gene>
    <name evidence="1" type="ORF">BJP37_15735</name>
</gene>
<proteinExistence type="predicted"/>
<name>A0A1U7N2X3_9CYAN</name>
<evidence type="ECO:0000313" key="1">
    <source>
        <dbReference type="EMBL" id="OLT60261.1"/>
    </source>
</evidence>
<dbReference type="PANTHER" id="PTHR35841">
    <property type="entry name" value="PHOSPHONATES-BINDING PERIPLASMIC PROTEIN"/>
    <property type="match status" value="1"/>
</dbReference>
<reference evidence="1 2" key="1">
    <citation type="submission" date="2016-10" db="EMBL/GenBank/DDBJ databases">
        <title>Comparative genomics uncovers the prolific and rare metabolic potential of the cyanobacterial genus Moorea.</title>
        <authorList>
            <person name="Leao T."/>
            <person name="Castelao G."/>
            <person name="Korobeynikov A."/>
            <person name="Monroe E.A."/>
            <person name="Podell S."/>
            <person name="Glukhov E."/>
            <person name="Allen E."/>
            <person name="Gerwick W.H."/>
            <person name="Gerwick L."/>
        </authorList>
    </citation>
    <scope>NUCLEOTIDE SEQUENCE [LARGE SCALE GENOMIC DNA]</scope>
    <source>
        <strain evidence="1 2">PNG5-198</strain>
    </source>
</reference>
<sequence length="293" mass="32763">MFSRRLFLLNLILIFTACNLPDTPMLGKLSIGIVSYGESDRFIEPYSKLIEYLGARLKMIIELEPIYNERRALTLIKQSKLSIVFAPPGLAAIAIAEAQYIPVLPLEGLKKSRSVIVVKLESPIQDLSGLTGKVIALGQPGSATGYYLPIYNLYGLTLAEVRFAPTPKQVLEWIASEEVVAGALSLEELERYRLDYSQTRFRILYIDSHQIPSGSILIGPTVERNLQQEIHKALESASSSMAASVGYIPNAKAPDYDYLIEVVQKVRPIAERIQEKPFPLYSLPFELSNFQTR</sequence>
<dbReference type="PANTHER" id="PTHR35841:SF1">
    <property type="entry name" value="PHOSPHONATES-BINDING PERIPLASMIC PROTEIN"/>
    <property type="match status" value="1"/>
</dbReference>
<organism evidence="1 2">
    <name type="scientific">Moorena bouillonii PNG</name>
    <dbReference type="NCBI Taxonomy" id="568701"/>
    <lineage>
        <taxon>Bacteria</taxon>
        <taxon>Bacillati</taxon>
        <taxon>Cyanobacteriota</taxon>
        <taxon>Cyanophyceae</taxon>
        <taxon>Coleofasciculales</taxon>
        <taxon>Coleofasciculaceae</taxon>
        <taxon>Moorena</taxon>
    </lineage>
</organism>
<dbReference type="AlphaFoldDB" id="A0A1U7N2X3"/>
<accession>A0A1U7N2X3</accession>
<dbReference type="EMBL" id="MKZS01000001">
    <property type="protein sequence ID" value="OLT60261.1"/>
    <property type="molecule type" value="Genomic_DNA"/>
</dbReference>
<dbReference type="RefSeq" id="WP_075900347.1">
    <property type="nucleotide sequence ID" value="NZ_MKZS01000001.1"/>
</dbReference>
<keyword evidence="2" id="KW-1185">Reference proteome</keyword>
<dbReference type="Pfam" id="PF12974">
    <property type="entry name" value="Phosphonate-bd"/>
    <property type="match status" value="1"/>
</dbReference>
<dbReference type="Gene3D" id="3.40.190.10">
    <property type="entry name" value="Periplasmic binding protein-like II"/>
    <property type="match status" value="2"/>
</dbReference>
<comment type="caution">
    <text evidence="1">The sequence shown here is derived from an EMBL/GenBank/DDBJ whole genome shotgun (WGS) entry which is preliminary data.</text>
</comment>
<dbReference type="Proteomes" id="UP000186657">
    <property type="component" value="Unassembled WGS sequence"/>
</dbReference>
<dbReference type="SUPFAM" id="SSF53850">
    <property type="entry name" value="Periplasmic binding protein-like II"/>
    <property type="match status" value="1"/>
</dbReference>